<keyword evidence="3" id="KW-1185">Reference proteome</keyword>
<dbReference type="STRING" id="643648.Slip_1835"/>
<dbReference type="eggNOG" id="COG1476">
    <property type="taxonomic scope" value="Bacteria"/>
</dbReference>
<dbReference type="EMBL" id="CP002048">
    <property type="protein sequence ID" value="ADI02590.1"/>
    <property type="molecule type" value="Genomic_DNA"/>
</dbReference>
<dbReference type="Gene3D" id="1.10.260.40">
    <property type="entry name" value="lambda repressor-like DNA-binding domains"/>
    <property type="match status" value="1"/>
</dbReference>
<protein>
    <submittedName>
        <fullName evidence="2">Transcriptional regulator, XRE family</fullName>
    </submittedName>
</protein>
<dbReference type="GO" id="GO:0003677">
    <property type="term" value="F:DNA binding"/>
    <property type="evidence" value="ECO:0007669"/>
    <property type="project" value="InterPro"/>
</dbReference>
<evidence type="ECO:0000313" key="2">
    <source>
        <dbReference type="EMBL" id="ADI02590.1"/>
    </source>
</evidence>
<proteinExistence type="predicted"/>
<gene>
    <name evidence="2" type="ordered locus">Slip_1835</name>
</gene>
<dbReference type="SMART" id="SM00530">
    <property type="entry name" value="HTH_XRE"/>
    <property type="match status" value="1"/>
</dbReference>
<dbReference type="HOGENOM" id="CLU_1969436_0_0_9"/>
<dbReference type="SUPFAM" id="SSF47413">
    <property type="entry name" value="lambda repressor-like DNA-binding domains"/>
    <property type="match status" value="1"/>
</dbReference>
<organism evidence="2 3">
    <name type="scientific">Syntrophothermus lipocalidus (strain DSM 12680 / TGB-C1)</name>
    <dbReference type="NCBI Taxonomy" id="643648"/>
    <lineage>
        <taxon>Bacteria</taxon>
        <taxon>Bacillati</taxon>
        <taxon>Bacillota</taxon>
        <taxon>Clostridia</taxon>
        <taxon>Eubacteriales</taxon>
        <taxon>Syntrophomonadaceae</taxon>
        <taxon>Syntrophothermus</taxon>
    </lineage>
</organism>
<dbReference type="PROSITE" id="PS50943">
    <property type="entry name" value="HTH_CROC1"/>
    <property type="match status" value="1"/>
</dbReference>
<reference evidence="3" key="1">
    <citation type="journal article" date="2010" name="Stand. Genomic Sci.">
        <title>Complete genome sequence of Syntrophothermus lipocalidus type strain (TGB-C1T).</title>
        <authorList>
            <consortium name="US DOE Joint Genome Institute (JGI-PGF)"/>
            <person name="Djao O."/>
            <person name="Zhang X."/>
            <person name="Lucas S."/>
            <person name="Lapidus A."/>
            <person name="Glavina Del Rio T."/>
            <person name="Nolan M."/>
            <person name="Tice H."/>
            <person name="Cheng J."/>
            <person name="Han C."/>
            <person name="Tapia R."/>
            <person name="Goodwin L."/>
            <person name="Pitluck S."/>
            <person name="Liolios K."/>
            <person name="Ivanova N."/>
            <person name="Mavromatis K."/>
            <person name="Mikhailova N."/>
            <person name="Ovchinnikova G."/>
            <person name="Pati A."/>
            <person name="Brambilla E."/>
            <person name="Chen A."/>
            <person name="Palaniappan K."/>
            <person name="Land M."/>
            <person name="Hauser L."/>
            <person name="Chang Y."/>
            <person name="Jeffries C."/>
            <person name="Rohde M."/>
            <person name="Sikorski J."/>
            <person name="Spring S."/>
            <person name="Goker M."/>
            <person name="Detter J."/>
            <person name="Woyke T."/>
            <person name="Bristow J."/>
            <person name="Eisen J."/>
            <person name="Markowitz V."/>
            <person name="Hugenholtz P."/>
            <person name="Kyrpides N."/>
            <person name="Klenk H."/>
        </authorList>
    </citation>
    <scope>NUCLEOTIDE SEQUENCE [LARGE SCALE GENOMIC DNA]</scope>
    <source>
        <strain evidence="3">DSM 12680 / TGB-C1</strain>
    </source>
</reference>
<sequence>MIMTVSQPDTTEVTTVAYQRLRDLRKSKGISAKHMADLLGLVTKAAYYKKESGMTRFTLHEARIIAQRLGTSIDELFFADEVSCRDTKADTETVSQYFASDCLIPFDKGVAQSNVNERRIHPPAKHP</sequence>
<name>D7CPF5_SYNLT</name>
<accession>D7CPF5</accession>
<dbReference type="KEGG" id="slp:Slip_1835"/>
<dbReference type="InterPro" id="IPR001387">
    <property type="entry name" value="Cro/C1-type_HTH"/>
</dbReference>
<evidence type="ECO:0000259" key="1">
    <source>
        <dbReference type="PROSITE" id="PS50943"/>
    </source>
</evidence>
<feature type="domain" description="HTH cro/C1-type" evidence="1">
    <location>
        <begin position="21"/>
        <end position="76"/>
    </location>
</feature>
<dbReference type="Pfam" id="PF01381">
    <property type="entry name" value="HTH_3"/>
    <property type="match status" value="1"/>
</dbReference>
<evidence type="ECO:0000313" key="3">
    <source>
        <dbReference type="Proteomes" id="UP000000378"/>
    </source>
</evidence>
<dbReference type="RefSeq" id="WP_013175992.1">
    <property type="nucleotide sequence ID" value="NC_014220.1"/>
</dbReference>
<reference evidence="2 3" key="2">
    <citation type="journal article" date="2010" name="Stand. Genomic Sci.">
        <title>Complete genome sequence of Syntrophothermus lipocalidus type strain (TGB-C1).</title>
        <authorList>
            <person name="Djao O.D."/>
            <person name="Zhang X."/>
            <person name="Lucas S."/>
            <person name="Lapidus A."/>
            <person name="Del Rio T.G."/>
            <person name="Nolan M."/>
            <person name="Tice H."/>
            <person name="Cheng J.F."/>
            <person name="Han C."/>
            <person name="Tapia R."/>
            <person name="Goodwin L."/>
            <person name="Pitluck S."/>
            <person name="Liolios K."/>
            <person name="Ivanova N."/>
            <person name="Mavromatis K."/>
            <person name="Mikhailova N."/>
            <person name="Ovchinnikova G."/>
            <person name="Pati A."/>
            <person name="Brambilla E."/>
            <person name="Chen A."/>
            <person name="Palaniappan K."/>
            <person name="Land M."/>
            <person name="Hauser L."/>
            <person name="Chang Y.J."/>
            <person name="Jeffries C.D."/>
            <person name="Rohde M."/>
            <person name="Sikorski J."/>
            <person name="Spring S."/>
            <person name="Goker M."/>
            <person name="Detter J.C."/>
            <person name="Woyke T."/>
            <person name="Bristow J."/>
            <person name="Eisen J.A."/>
            <person name="Markowitz V."/>
            <person name="Hugenholtz P."/>
            <person name="Kyrpides N.C."/>
            <person name="Klenk H.P."/>
        </authorList>
    </citation>
    <scope>NUCLEOTIDE SEQUENCE [LARGE SCALE GENOMIC DNA]</scope>
    <source>
        <strain evidence="3">DSM 12680 / TGB-C1</strain>
    </source>
</reference>
<dbReference type="InterPro" id="IPR010982">
    <property type="entry name" value="Lambda_DNA-bd_dom_sf"/>
</dbReference>
<dbReference type="AlphaFoldDB" id="D7CPF5"/>
<dbReference type="CDD" id="cd00093">
    <property type="entry name" value="HTH_XRE"/>
    <property type="match status" value="1"/>
</dbReference>
<dbReference type="Proteomes" id="UP000000378">
    <property type="component" value="Chromosome"/>
</dbReference>